<dbReference type="PANTHER" id="PTHR31917:SF147">
    <property type="entry name" value="AGENET DOMAIN-CONTAINING PROTEIN"/>
    <property type="match status" value="1"/>
</dbReference>
<sequence length="465" mass="50643">MAGPFVAGELIDVNGNDEEGFTGSWCEAVVVEPGENEVLVQYLEFLADGGGHPLREKLPRSRLRPAPPLELSRFKSIRDLQLGHSVDAYYDDIWWKGVVVFLATAGVQVNLSGAWRGVDREQLEAAHYLLRPFMLRRLKEEVEVRLPPRLETRIHCPLSAMQTFWYRRLLLRDCRLLADLEAGDEQAKGHTAGSARPGAEVKKGEDGRGSVILVLEGHKEFAVVGSQVAASLPVNFSPPLWEQPIAHGGRQYPGLRSLVDATGGAVITLRAGDMLLMPPRVFHLARNCAPTVSCNFSVCTMQSVPLTLAQTLARMEQSPTDLMHFDSDCTRLLVDCTAALIKEARLRAAAVEAAAPVLVRYPLLYVSDNPKSSSDVLVGSTHSWSPLHQHSPQQHLQRAPRQHSFQPDRSTGNRRSPVSEELASAFDDALPPYASPPGSDRPGGTPRALSGGGLRAGSCEAAAPT</sequence>
<dbReference type="Pfam" id="PF05641">
    <property type="entry name" value="Agenet"/>
    <property type="match status" value="1"/>
</dbReference>
<dbReference type="Gene3D" id="3.40.50.300">
    <property type="entry name" value="P-loop containing nucleotide triphosphate hydrolases"/>
    <property type="match status" value="1"/>
</dbReference>
<evidence type="ECO:0000256" key="1">
    <source>
        <dbReference type="SAM" id="MobiDB-lite"/>
    </source>
</evidence>
<gene>
    <name evidence="3" type="ORF">TSOC_011834</name>
</gene>
<dbReference type="SUPFAM" id="SSF51197">
    <property type="entry name" value="Clavaminate synthase-like"/>
    <property type="match status" value="1"/>
</dbReference>
<dbReference type="PANTHER" id="PTHR31917">
    <property type="entry name" value="AGENET DOMAIN-CONTAINING PROTEIN-RELATED"/>
    <property type="match status" value="1"/>
</dbReference>
<feature type="domain" description="Agenet" evidence="2">
    <location>
        <begin position="78"/>
        <end position="138"/>
    </location>
</feature>
<comment type="caution">
    <text evidence="3">The sequence shown here is derived from an EMBL/GenBank/DDBJ whole genome shotgun (WGS) entry which is preliminary data.</text>
</comment>
<dbReference type="AlphaFoldDB" id="A0A2J7ZPN1"/>
<proteinExistence type="predicted"/>
<dbReference type="SMART" id="SM00743">
    <property type="entry name" value="Agenet"/>
    <property type="match status" value="2"/>
</dbReference>
<dbReference type="InterPro" id="IPR014002">
    <property type="entry name" value="Agenet_dom_plant"/>
</dbReference>
<evidence type="ECO:0000313" key="4">
    <source>
        <dbReference type="Proteomes" id="UP000236333"/>
    </source>
</evidence>
<feature type="region of interest" description="Disordered" evidence="1">
    <location>
        <begin position="375"/>
        <end position="465"/>
    </location>
</feature>
<dbReference type="GO" id="GO:0005524">
    <property type="term" value="F:ATP binding"/>
    <property type="evidence" value="ECO:0007669"/>
    <property type="project" value="InterPro"/>
</dbReference>
<dbReference type="Pfam" id="PF00176">
    <property type="entry name" value="SNF2-rel_dom"/>
    <property type="match status" value="1"/>
</dbReference>
<evidence type="ECO:0000313" key="3">
    <source>
        <dbReference type="EMBL" id="PNH02219.1"/>
    </source>
</evidence>
<dbReference type="InterPro" id="IPR038718">
    <property type="entry name" value="SNF2-like_sf"/>
</dbReference>
<dbReference type="CDD" id="cd20405">
    <property type="entry name" value="Tudor_Agenet_AtDUF_rpt1_3"/>
    <property type="match status" value="1"/>
</dbReference>
<dbReference type="InterPro" id="IPR008395">
    <property type="entry name" value="Agenet-like_dom"/>
</dbReference>
<feature type="compositionally biased region" description="Low complexity" evidence="1">
    <location>
        <begin position="382"/>
        <end position="397"/>
    </location>
</feature>
<dbReference type="Gene3D" id="3.40.50.10810">
    <property type="entry name" value="Tandem AAA-ATPase domain"/>
    <property type="match status" value="1"/>
</dbReference>
<keyword evidence="4" id="KW-1185">Reference proteome</keyword>
<name>A0A2J7ZPN1_9CHLO</name>
<feature type="non-terminal residue" evidence="3">
    <location>
        <position position="465"/>
    </location>
</feature>
<reference evidence="3 4" key="1">
    <citation type="journal article" date="2017" name="Mol. Biol. Evol.">
        <title>The 4-celled Tetrabaena socialis nuclear genome reveals the essential components for genetic control of cell number at the origin of multicellularity in the volvocine lineage.</title>
        <authorList>
            <person name="Featherston J."/>
            <person name="Arakaki Y."/>
            <person name="Hanschen E.R."/>
            <person name="Ferris P.J."/>
            <person name="Michod R.E."/>
            <person name="Olson B.J.S.C."/>
            <person name="Nozaki H."/>
            <person name="Durand P.M."/>
        </authorList>
    </citation>
    <scope>NUCLEOTIDE SEQUENCE [LARGE SCALE GENOMIC DNA]</scope>
    <source>
        <strain evidence="3 4">NIES-571</strain>
    </source>
</reference>
<dbReference type="Gene3D" id="2.60.120.650">
    <property type="entry name" value="Cupin"/>
    <property type="match status" value="1"/>
</dbReference>
<organism evidence="3 4">
    <name type="scientific">Tetrabaena socialis</name>
    <dbReference type="NCBI Taxonomy" id="47790"/>
    <lineage>
        <taxon>Eukaryota</taxon>
        <taxon>Viridiplantae</taxon>
        <taxon>Chlorophyta</taxon>
        <taxon>core chlorophytes</taxon>
        <taxon>Chlorophyceae</taxon>
        <taxon>CS clade</taxon>
        <taxon>Chlamydomonadales</taxon>
        <taxon>Tetrabaenaceae</taxon>
        <taxon>Tetrabaena</taxon>
    </lineage>
</organism>
<feature type="compositionally biased region" description="Polar residues" evidence="1">
    <location>
        <begin position="403"/>
        <end position="416"/>
    </location>
</feature>
<accession>A0A2J7ZPN1</accession>
<dbReference type="Proteomes" id="UP000236333">
    <property type="component" value="Unassembled WGS sequence"/>
</dbReference>
<dbReference type="EMBL" id="PGGS01000698">
    <property type="protein sequence ID" value="PNH02219.1"/>
    <property type="molecule type" value="Genomic_DNA"/>
</dbReference>
<dbReference type="InterPro" id="IPR027417">
    <property type="entry name" value="P-loop_NTPase"/>
</dbReference>
<dbReference type="OrthoDB" id="528378at2759"/>
<protein>
    <submittedName>
        <fullName evidence="3">SWI/SNF-related matrix-associated actin-dependent regulator of chromatin subfamily A member 5</fullName>
    </submittedName>
</protein>
<evidence type="ECO:0000259" key="2">
    <source>
        <dbReference type="SMART" id="SM00743"/>
    </source>
</evidence>
<dbReference type="InterPro" id="IPR000330">
    <property type="entry name" value="SNF2_N"/>
</dbReference>
<feature type="domain" description="Agenet" evidence="2">
    <location>
        <begin position="3"/>
        <end position="71"/>
    </location>
</feature>